<dbReference type="EMBL" id="BARW01008281">
    <property type="protein sequence ID" value="GAI82659.1"/>
    <property type="molecule type" value="Genomic_DNA"/>
</dbReference>
<sequence length="30" mass="3681">EFALTYLWIKSWLEEPTVSLNMGLQRQKWL</sequence>
<proteinExistence type="predicted"/>
<dbReference type="AlphaFoldDB" id="X1TRI8"/>
<protein>
    <submittedName>
        <fullName evidence="1">Uncharacterized protein</fullName>
    </submittedName>
</protein>
<accession>X1TRI8</accession>
<name>X1TRI8_9ZZZZ</name>
<gene>
    <name evidence="1" type="ORF">S12H4_17024</name>
</gene>
<comment type="caution">
    <text evidence="1">The sequence shown here is derived from an EMBL/GenBank/DDBJ whole genome shotgun (WGS) entry which is preliminary data.</text>
</comment>
<reference evidence="1" key="1">
    <citation type="journal article" date="2014" name="Front. Microbiol.">
        <title>High frequency of phylogenetically diverse reductive dehalogenase-homologous genes in deep subseafloor sedimentary metagenomes.</title>
        <authorList>
            <person name="Kawai M."/>
            <person name="Futagami T."/>
            <person name="Toyoda A."/>
            <person name="Takaki Y."/>
            <person name="Nishi S."/>
            <person name="Hori S."/>
            <person name="Arai W."/>
            <person name="Tsubouchi T."/>
            <person name="Morono Y."/>
            <person name="Uchiyama I."/>
            <person name="Ito T."/>
            <person name="Fujiyama A."/>
            <person name="Inagaki F."/>
            <person name="Takami H."/>
        </authorList>
    </citation>
    <scope>NUCLEOTIDE SEQUENCE</scope>
    <source>
        <strain evidence="1">Expedition CK06-06</strain>
    </source>
</reference>
<feature type="non-terminal residue" evidence="1">
    <location>
        <position position="1"/>
    </location>
</feature>
<organism evidence="1">
    <name type="scientific">marine sediment metagenome</name>
    <dbReference type="NCBI Taxonomy" id="412755"/>
    <lineage>
        <taxon>unclassified sequences</taxon>
        <taxon>metagenomes</taxon>
        <taxon>ecological metagenomes</taxon>
    </lineage>
</organism>
<evidence type="ECO:0000313" key="1">
    <source>
        <dbReference type="EMBL" id="GAI82659.1"/>
    </source>
</evidence>